<evidence type="ECO:0000313" key="2">
    <source>
        <dbReference type="Proteomes" id="UP000009026"/>
    </source>
</evidence>
<dbReference type="Gene3D" id="1.25.40.10">
    <property type="entry name" value="Tetratricopeptide repeat domain"/>
    <property type="match status" value="1"/>
</dbReference>
<dbReference type="STRING" id="1297742.A176_004968"/>
<name>A0A0H4WXC9_9BACT</name>
<proteinExistence type="predicted"/>
<dbReference type="AlphaFoldDB" id="A0A0H4WXC9"/>
<evidence type="ECO:0000313" key="1">
    <source>
        <dbReference type="EMBL" id="AKQ68056.1"/>
    </source>
</evidence>
<reference evidence="1 2" key="1">
    <citation type="journal article" date="2016" name="PLoS ONE">
        <title>Complete Genome Sequence and Comparative Genomics of a Novel Myxobacterium Myxococcus hansupus.</title>
        <authorList>
            <person name="Sharma G."/>
            <person name="Narwani T."/>
            <person name="Subramanian S."/>
        </authorList>
    </citation>
    <scope>NUCLEOTIDE SEQUENCE [LARGE SCALE GENOMIC DNA]</scope>
    <source>
        <strain evidence="2">mixupus</strain>
    </source>
</reference>
<sequence length="106" mass="12561">MVAKKVPKKREPLIPMALVSKNADERFLGYARIQISSRKCENFLVGLEEIAERSPRKAHREQARYLRARCFEEKLESHRARDEYRIYLQEFPRGKYIKEARAALLP</sequence>
<dbReference type="PATRIC" id="fig|1297742.4.peg.5012"/>
<keyword evidence="2" id="KW-1185">Reference proteome</keyword>
<dbReference type="Proteomes" id="UP000009026">
    <property type="component" value="Chromosome"/>
</dbReference>
<organism evidence="1 2">
    <name type="scientific">Pseudomyxococcus hansupus</name>
    <dbReference type="NCBI Taxonomy" id="1297742"/>
    <lineage>
        <taxon>Bacteria</taxon>
        <taxon>Pseudomonadati</taxon>
        <taxon>Myxococcota</taxon>
        <taxon>Myxococcia</taxon>
        <taxon>Myxococcales</taxon>
        <taxon>Cystobacterineae</taxon>
        <taxon>Myxococcaceae</taxon>
        <taxon>Pseudomyxococcus</taxon>
    </lineage>
</organism>
<dbReference type="InterPro" id="IPR011990">
    <property type="entry name" value="TPR-like_helical_dom_sf"/>
</dbReference>
<protein>
    <submittedName>
        <fullName evidence="1">VgrG protein</fullName>
    </submittedName>
</protein>
<dbReference type="EMBL" id="CP012109">
    <property type="protein sequence ID" value="AKQ68056.1"/>
    <property type="molecule type" value="Genomic_DNA"/>
</dbReference>
<accession>A0A0H4WXC9</accession>
<gene>
    <name evidence="1" type="ORF">A176_004968</name>
</gene>
<dbReference type="KEGG" id="mym:A176_004968"/>